<dbReference type="Gene3D" id="3.30.1300.30">
    <property type="entry name" value="GSPII I/J protein-like"/>
    <property type="match status" value="1"/>
</dbReference>
<dbReference type="InterPro" id="IPR005594">
    <property type="entry name" value="YadA_C"/>
</dbReference>
<comment type="subcellular location">
    <subcellularLocation>
        <location evidence="1">Cell outer membrane</location>
    </subcellularLocation>
</comment>
<dbReference type="Pfam" id="PF03895">
    <property type="entry name" value="YadA_anchor"/>
    <property type="match status" value="1"/>
</dbReference>
<organism evidence="8">
    <name type="scientific">marine sediment metagenome</name>
    <dbReference type="NCBI Taxonomy" id="412755"/>
    <lineage>
        <taxon>unclassified sequences</taxon>
        <taxon>metagenomes</taxon>
        <taxon>ecological metagenomes</taxon>
    </lineage>
</organism>
<evidence type="ECO:0000256" key="5">
    <source>
        <dbReference type="ARBA" id="ARBA00023136"/>
    </source>
</evidence>
<sequence length="61" mass="6290">VARPGQLSGMVGVGNFKSNTAMALGITYLSKESNFKLTGGFAYAGSDDILYQGGIAFAIGR</sequence>
<evidence type="ECO:0000256" key="6">
    <source>
        <dbReference type="ARBA" id="ARBA00023237"/>
    </source>
</evidence>
<feature type="non-terminal residue" evidence="8">
    <location>
        <position position="1"/>
    </location>
</feature>
<keyword evidence="2" id="KW-1134">Transmembrane beta strand</keyword>
<accession>A0A0F8YL74</accession>
<dbReference type="GO" id="GO:0009279">
    <property type="term" value="C:cell outer membrane"/>
    <property type="evidence" value="ECO:0007669"/>
    <property type="project" value="UniProtKB-SubCell"/>
</dbReference>
<gene>
    <name evidence="8" type="ORF">LCGC14_2883490</name>
</gene>
<feature type="domain" description="Trimeric autotransporter adhesin YadA-like C-terminal membrane anchor" evidence="7">
    <location>
        <begin position="2"/>
        <end position="57"/>
    </location>
</feature>
<reference evidence="8" key="1">
    <citation type="journal article" date="2015" name="Nature">
        <title>Complex archaea that bridge the gap between prokaryotes and eukaryotes.</title>
        <authorList>
            <person name="Spang A."/>
            <person name="Saw J.H."/>
            <person name="Jorgensen S.L."/>
            <person name="Zaremba-Niedzwiedzka K."/>
            <person name="Martijn J."/>
            <person name="Lind A.E."/>
            <person name="van Eijk R."/>
            <person name="Schleper C."/>
            <person name="Guy L."/>
            <person name="Ettema T.J."/>
        </authorList>
    </citation>
    <scope>NUCLEOTIDE SEQUENCE</scope>
</reference>
<evidence type="ECO:0000313" key="8">
    <source>
        <dbReference type="EMBL" id="KKK74465.1"/>
    </source>
</evidence>
<keyword evidence="6" id="KW-0998">Cell outer membrane</keyword>
<protein>
    <recommendedName>
        <fullName evidence="7">Trimeric autotransporter adhesin YadA-like C-terminal membrane anchor domain-containing protein</fullName>
    </recommendedName>
</protein>
<evidence type="ECO:0000259" key="7">
    <source>
        <dbReference type="Pfam" id="PF03895"/>
    </source>
</evidence>
<evidence type="ECO:0000256" key="2">
    <source>
        <dbReference type="ARBA" id="ARBA00022452"/>
    </source>
</evidence>
<name>A0A0F8YL74_9ZZZZ</name>
<evidence type="ECO:0000256" key="1">
    <source>
        <dbReference type="ARBA" id="ARBA00004442"/>
    </source>
</evidence>
<evidence type="ECO:0000256" key="4">
    <source>
        <dbReference type="ARBA" id="ARBA00022729"/>
    </source>
</evidence>
<dbReference type="AlphaFoldDB" id="A0A0F8YL74"/>
<comment type="caution">
    <text evidence="8">The sequence shown here is derived from an EMBL/GenBank/DDBJ whole genome shotgun (WGS) entry which is preliminary data.</text>
</comment>
<dbReference type="InterPro" id="IPR045584">
    <property type="entry name" value="Pilin-like"/>
</dbReference>
<proteinExistence type="predicted"/>
<evidence type="ECO:0000256" key="3">
    <source>
        <dbReference type="ARBA" id="ARBA00022692"/>
    </source>
</evidence>
<dbReference type="SUPFAM" id="SSF54523">
    <property type="entry name" value="Pili subunits"/>
    <property type="match status" value="1"/>
</dbReference>
<dbReference type="EMBL" id="LAZR01056304">
    <property type="protein sequence ID" value="KKK74465.1"/>
    <property type="molecule type" value="Genomic_DNA"/>
</dbReference>
<keyword evidence="5" id="KW-0472">Membrane</keyword>
<keyword evidence="3" id="KW-0812">Transmembrane</keyword>
<keyword evidence="4" id="KW-0732">Signal</keyword>